<dbReference type="AlphaFoldDB" id="A0A1V0N2C0"/>
<name>A0A1V0N2C0_9ARCH</name>
<feature type="transmembrane region" description="Helical" evidence="1">
    <location>
        <begin position="61"/>
        <end position="84"/>
    </location>
</feature>
<gene>
    <name evidence="2" type="ORF">FAD_0379</name>
</gene>
<dbReference type="GeneID" id="84218877"/>
<dbReference type="RefSeq" id="WP_081141554.1">
    <property type="nucleotide sequence ID" value="NZ_CP015363.1"/>
</dbReference>
<keyword evidence="1" id="KW-1133">Transmembrane helix</keyword>
<dbReference type="EMBL" id="CP015363">
    <property type="protein sequence ID" value="ARD84300.1"/>
    <property type="molecule type" value="Genomic_DNA"/>
</dbReference>
<keyword evidence="3" id="KW-1185">Reference proteome</keyword>
<proteinExistence type="predicted"/>
<feature type="transmembrane region" description="Helical" evidence="1">
    <location>
        <begin position="6"/>
        <end position="24"/>
    </location>
</feature>
<keyword evidence="1" id="KW-0812">Transmembrane</keyword>
<dbReference type="STRING" id="74969.FAD_0379"/>
<evidence type="ECO:0000256" key="1">
    <source>
        <dbReference type="SAM" id="Phobius"/>
    </source>
</evidence>
<feature type="transmembrane region" description="Helical" evidence="1">
    <location>
        <begin position="96"/>
        <end position="122"/>
    </location>
</feature>
<accession>A0A1V0N2C0</accession>
<organism evidence="2 3">
    <name type="scientific">Ferroplasma acidiphilum</name>
    <dbReference type="NCBI Taxonomy" id="74969"/>
    <lineage>
        <taxon>Archaea</taxon>
        <taxon>Methanobacteriati</taxon>
        <taxon>Thermoplasmatota</taxon>
        <taxon>Thermoplasmata</taxon>
        <taxon>Thermoplasmatales</taxon>
        <taxon>Ferroplasmaceae</taxon>
        <taxon>Ferroplasma</taxon>
    </lineage>
</organism>
<protein>
    <submittedName>
        <fullName evidence="2">Putative multipass membrane protein</fullName>
    </submittedName>
</protein>
<reference evidence="2 3" key="1">
    <citation type="submission" date="2011-10" db="EMBL/GenBank/DDBJ databases">
        <title>Metabolic and evolutionary patterns in the extreme acidophile Ferroplasma acidiphilum.</title>
        <authorList>
            <person name="Golyshina O.V."/>
            <person name="Kozyavkin S.A."/>
            <person name="Tatusov R.L."/>
            <person name="Slesarev A.I."/>
            <person name="Golyshin P.N."/>
        </authorList>
    </citation>
    <scope>NUCLEOTIDE SEQUENCE [LARGE SCALE GENOMIC DNA]</scope>
    <source>
        <strain evidence="3">Y</strain>
    </source>
</reference>
<feature type="transmembrane region" description="Helical" evidence="1">
    <location>
        <begin position="36"/>
        <end position="55"/>
    </location>
</feature>
<sequence>MIILFDLIALLIAIVILSIPMYVASKIVVSGRNSSFGKAIAATILTVIILVFLSLGLHVLFAPLAVAGSIIAFLITLFILLYTYSAIYDISLGRSFILAVMEIIMWFLFFLFTGILGAFFALI</sequence>
<keyword evidence="1" id="KW-0472">Membrane</keyword>
<dbReference type="Proteomes" id="UP000192050">
    <property type="component" value="Chromosome"/>
</dbReference>
<evidence type="ECO:0000313" key="3">
    <source>
        <dbReference type="Proteomes" id="UP000192050"/>
    </source>
</evidence>
<dbReference type="KEGG" id="fai:FAD_0379"/>
<evidence type="ECO:0000313" key="2">
    <source>
        <dbReference type="EMBL" id="ARD84300.1"/>
    </source>
</evidence>